<name>A0ACB8Q797_9AGAM</name>
<comment type="caution">
    <text evidence="1">The sequence shown here is derived from an EMBL/GenBank/DDBJ whole genome shotgun (WGS) entry which is preliminary data.</text>
</comment>
<dbReference type="EMBL" id="MU273860">
    <property type="protein sequence ID" value="KAI0027664.1"/>
    <property type="molecule type" value="Genomic_DNA"/>
</dbReference>
<organism evidence="1 2">
    <name type="scientific">Vararia minispora EC-137</name>
    <dbReference type="NCBI Taxonomy" id="1314806"/>
    <lineage>
        <taxon>Eukaryota</taxon>
        <taxon>Fungi</taxon>
        <taxon>Dikarya</taxon>
        <taxon>Basidiomycota</taxon>
        <taxon>Agaricomycotina</taxon>
        <taxon>Agaricomycetes</taxon>
        <taxon>Russulales</taxon>
        <taxon>Lachnocladiaceae</taxon>
        <taxon>Vararia</taxon>
    </lineage>
</organism>
<keyword evidence="2" id="KW-1185">Reference proteome</keyword>
<reference evidence="1" key="2">
    <citation type="journal article" date="2022" name="New Phytol.">
        <title>Evolutionary transition to the ectomycorrhizal habit in the genomes of a hyperdiverse lineage of mushroom-forming fungi.</title>
        <authorList>
            <person name="Looney B."/>
            <person name="Miyauchi S."/>
            <person name="Morin E."/>
            <person name="Drula E."/>
            <person name="Courty P.E."/>
            <person name="Kohler A."/>
            <person name="Kuo A."/>
            <person name="LaButti K."/>
            <person name="Pangilinan J."/>
            <person name="Lipzen A."/>
            <person name="Riley R."/>
            <person name="Andreopoulos W."/>
            <person name="He G."/>
            <person name="Johnson J."/>
            <person name="Nolan M."/>
            <person name="Tritt A."/>
            <person name="Barry K.W."/>
            <person name="Grigoriev I.V."/>
            <person name="Nagy L.G."/>
            <person name="Hibbett D."/>
            <person name="Henrissat B."/>
            <person name="Matheny P.B."/>
            <person name="Labbe J."/>
            <person name="Martin F.M."/>
        </authorList>
    </citation>
    <scope>NUCLEOTIDE SEQUENCE</scope>
    <source>
        <strain evidence="1">EC-137</strain>
    </source>
</reference>
<accession>A0ACB8Q797</accession>
<evidence type="ECO:0000313" key="1">
    <source>
        <dbReference type="EMBL" id="KAI0027664.1"/>
    </source>
</evidence>
<evidence type="ECO:0000313" key="2">
    <source>
        <dbReference type="Proteomes" id="UP000814128"/>
    </source>
</evidence>
<proteinExistence type="predicted"/>
<sequence length="477" mass="51339">MSSPSRRRFIPLPSRPPSLSADSLRSLHHQLSSFLDQTLSDVNQHASEYPRATVYTGLAGPRISLLNHSLAPFFPHLTSRQTAYTQLVLALKSDQLRTPSRGSKAGFLDTSVGPATLVLYYQLMHYVPASASVPPPFSQKECHWCARLLHDAISCATRDEDGEPPEYGCELLYGRAGLLYALLLLRQAMPTAALSSPNNVDGIEALLDLVRPLTRTATLKVLVDDIVRRGRIGAVRFNTESRLTDGPSLMWTWHSKRYLGAAHGVGILYVILHAPESLVIQHADVIAQTITHILFLQDPAGNWPSAASVHLGGPKSNDLVQWCHGATGMIPLLAAALSRSQILKLTPDMRSAISSSLERAAALVHGHGLLRKGPGLCHGAAGSAAALFLLADCKALPQEARQRYLWHGLHLAICMAELAPRRAFMTADRPWSLFEGAAGTCAAVACVVGRLDALLGTSRAGEGLRGGLLGCADLITV</sequence>
<reference evidence="1" key="1">
    <citation type="submission" date="2021-02" db="EMBL/GenBank/DDBJ databases">
        <authorList>
            <consortium name="DOE Joint Genome Institute"/>
            <person name="Ahrendt S."/>
            <person name="Looney B.P."/>
            <person name="Miyauchi S."/>
            <person name="Morin E."/>
            <person name="Drula E."/>
            <person name="Courty P.E."/>
            <person name="Chicoki N."/>
            <person name="Fauchery L."/>
            <person name="Kohler A."/>
            <person name="Kuo A."/>
            <person name="Labutti K."/>
            <person name="Pangilinan J."/>
            <person name="Lipzen A."/>
            <person name="Riley R."/>
            <person name="Andreopoulos W."/>
            <person name="He G."/>
            <person name="Johnson J."/>
            <person name="Barry K.W."/>
            <person name="Grigoriev I.V."/>
            <person name="Nagy L."/>
            <person name="Hibbett D."/>
            <person name="Henrissat B."/>
            <person name="Matheny P.B."/>
            <person name="Labbe J."/>
            <person name="Martin F."/>
        </authorList>
    </citation>
    <scope>NUCLEOTIDE SEQUENCE</scope>
    <source>
        <strain evidence="1">EC-137</strain>
    </source>
</reference>
<protein>
    <submittedName>
        <fullName evidence="1">Uncharacterized protein</fullName>
    </submittedName>
</protein>
<gene>
    <name evidence="1" type="ORF">K488DRAFT_90586</name>
</gene>
<dbReference type="Proteomes" id="UP000814128">
    <property type="component" value="Unassembled WGS sequence"/>
</dbReference>